<evidence type="ECO:0000259" key="1">
    <source>
        <dbReference type="PROSITE" id="PS50181"/>
    </source>
</evidence>
<sequence>MVTFSNLPHDVISYLLFFLQRKDVISLGFVSKHFGQITKNRREEDKIKCQAAWKIVNWWRLKRSCSEFKNFYGIDFKNTDFDDINFDGANSDSCVESVQSQLSRMWTHCDSYDMLLRALSNIPDGAKLPADLLIVSIDTCERRIPGTKIIITKYVGTPGYICDLDKINHSAIFYGYGDPSLLILCSKQNGYLDHILNIPKRCLI</sequence>
<evidence type="ECO:0000313" key="2">
    <source>
        <dbReference type="EMBL" id="QBK86356.1"/>
    </source>
</evidence>
<protein>
    <submittedName>
        <fullName evidence="2">F-box domain protein</fullName>
    </submittedName>
</protein>
<reference evidence="2" key="1">
    <citation type="journal article" date="2019" name="MBio">
        <title>Virus Genomes from Deep Sea Sediments Expand the Ocean Megavirome and Support Independent Origins of Viral Gigantism.</title>
        <authorList>
            <person name="Backstrom D."/>
            <person name="Yutin N."/>
            <person name="Jorgensen S.L."/>
            <person name="Dharamshi J."/>
            <person name="Homa F."/>
            <person name="Zaremba-Niedwiedzka K."/>
            <person name="Spang A."/>
            <person name="Wolf Y.I."/>
            <person name="Koonin E.V."/>
            <person name="Ettema T.J."/>
        </authorList>
    </citation>
    <scope>NUCLEOTIDE SEQUENCE</scope>
</reference>
<dbReference type="InterPro" id="IPR001810">
    <property type="entry name" value="F-box_dom"/>
</dbReference>
<dbReference type="InterPro" id="IPR036047">
    <property type="entry name" value="F-box-like_dom_sf"/>
</dbReference>
<organism evidence="2">
    <name type="scientific">Marseillevirus LCMAC102</name>
    <dbReference type="NCBI Taxonomy" id="2506603"/>
    <lineage>
        <taxon>Viruses</taxon>
        <taxon>Varidnaviria</taxon>
        <taxon>Bamfordvirae</taxon>
        <taxon>Nucleocytoviricota</taxon>
        <taxon>Megaviricetes</taxon>
        <taxon>Pimascovirales</taxon>
        <taxon>Pimascovirales incertae sedis</taxon>
        <taxon>Marseilleviridae</taxon>
    </lineage>
</organism>
<dbReference type="SUPFAM" id="SSF81383">
    <property type="entry name" value="F-box domain"/>
    <property type="match status" value="1"/>
</dbReference>
<dbReference type="EMBL" id="MK500334">
    <property type="protein sequence ID" value="QBK86356.1"/>
    <property type="molecule type" value="Genomic_DNA"/>
</dbReference>
<accession>A0A481YV25</accession>
<gene>
    <name evidence="2" type="ORF">LCMAC102_01510</name>
</gene>
<dbReference type="PROSITE" id="PS50181">
    <property type="entry name" value="FBOX"/>
    <property type="match status" value="1"/>
</dbReference>
<dbReference type="Pfam" id="PF00646">
    <property type="entry name" value="F-box"/>
    <property type="match status" value="1"/>
</dbReference>
<name>A0A481YV25_9VIRU</name>
<proteinExistence type="predicted"/>
<dbReference type="CDD" id="cd09917">
    <property type="entry name" value="F-box_SF"/>
    <property type="match status" value="1"/>
</dbReference>
<feature type="domain" description="F-box" evidence="1">
    <location>
        <begin position="1"/>
        <end position="56"/>
    </location>
</feature>